<dbReference type="InterPro" id="IPR001466">
    <property type="entry name" value="Beta-lactam-related"/>
</dbReference>
<dbReference type="GO" id="GO:0016787">
    <property type="term" value="F:hydrolase activity"/>
    <property type="evidence" value="ECO:0007669"/>
    <property type="project" value="UniProtKB-KW"/>
</dbReference>
<evidence type="ECO:0000313" key="2">
    <source>
        <dbReference type="EMBL" id="GAA1604990.1"/>
    </source>
</evidence>
<dbReference type="Proteomes" id="UP001500190">
    <property type="component" value="Unassembled WGS sequence"/>
</dbReference>
<organism evidence="2 3">
    <name type="scientific">Kribbella karoonensis</name>
    <dbReference type="NCBI Taxonomy" id="324851"/>
    <lineage>
        <taxon>Bacteria</taxon>
        <taxon>Bacillati</taxon>
        <taxon>Actinomycetota</taxon>
        <taxon>Actinomycetes</taxon>
        <taxon>Propionibacteriales</taxon>
        <taxon>Kribbellaceae</taxon>
        <taxon>Kribbella</taxon>
    </lineage>
</organism>
<evidence type="ECO:0000259" key="1">
    <source>
        <dbReference type="Pfam" id="PF00144"/>
    </source>
</evidence>
<dbReference type="SUPFAM" id="SSF56601">
    <property type="entry name" value="beta-lactamase/transpeptidase-like"/>
    <property type="match status" value="1"/>
</dbReference>
<dbReference type="Pfam" id="PF00144">
    <property type="entry name" value="Beta-lactamase"/>
    <property type="match status" value="1"/>
</dbReference>
<evidence type="ECO:0000313" key="3">
    <source>
        <dbReference type="Proteomes" id="UP001500190"/>
    </source>
</evidence>
<dbReference type="RefSeq" id="WP_344197824.1">
    <property type="nucleotide sequence ID" value="NZ_BAAAND010000009.1"/>
</dbReference>
<feature type="domain" description="Beta-lactamase-related" evidence="1">
    <location>
        <begin position="5"/>
        <end position="323"/>
    </location>
</feature>
<dbReference type="InterPro" id="IPR012338">
    <property type="entry name" value="Beta-lactam/transpept-like"/>
</dbReference>
<proteinExistence type="predicted"/>
<keyword evidence="2" id="KW-0378">Hydrolase</keyword>
<dbReference type="PANTHER" id="PTHR46825">
    <property type="entry name" value="D-ALANYL-D-ALANINE-CARBOXYPEPTIDASE/ENDOPEPTIDASE AMPH"/>
    <property type="match status" value="1"/>
</dbReference>
<dbReference type="InterPro" id="IPR050491">
    <property type="entry name" value="AmpC-like"/>
</dbReference>
<name>A0ABN2EH12_9ACTN</name>
<dbReference type="PANTHER" id="PTHR46825:SF9">
    <property type="entry name" value="BETA-LACTAMASE-RELATED DOMAIN-CONTAINING PROTEIN"/>
    <property type="match status" value="1"/>
</dbReference>
<sequence length="449" mass="48114">MQSWLDENLTDLITKHGVPAASVAVLAGGVVSTAAAGILNRNTGVEATTDSVFQIGSITKLWTTTLVMQLVADGKLDLDRPVREYLPGFRLADEAAAAAITPRQLLTHSSGFSGDAFTPTSRGDDAVELFVDDVLPGLPQEVPPGAGFSYNNSGFVVLGRIAEVLRGKPYHQLIREQIAVPLELEHVATIPDEALLYRAALGHIAPKPGDPLQAAPMWSLVHAMAPAGSLLAMSAGDLLTFGRAYLDATLLDRETVDRLWEPQVDVPSIGGFADHWGLGWMIFDLDGGRLYGHDGGTVGQSAFFRLAPEQGVAVVLLTNGGDTGALYDELVGHVLRETTGIELAARPVPPEEPVRVPAELVTGRYTGVLQQSTVSVEDGEFWVLDEPVSEEARALMPESRRIRLVGLDETRLIAAEPERGVHEVLAFRSPADGRAAYLFRGGRLTPRSN</sequence>
<gene>
    <name evidence="2" type="ORF">GCM10009742_62310</name>
</gene>
<dbReference type="EMBL" id="BAAAND010000009">
    <property type="protein sequence ID" value="GAA1604990.1"/>
    <property type="molecule type" value="Genomic_DNA"/>
</dbReference>
<protein>
    <submittedName>
        <fullName evidence="2">Serine hydrolase domain-containing protein</fullName>
    </submittedName>
</protein>
<keyword evidence="3" id="KW-1185">Reference proteome</keyword>
<reference evidence="2 3" key="1">
    <citation type="journal article" date="2019" name="Int. J. Syst. Evol. Microbiol.">
        <title>The Global Catalogue of Microorganisms (GCM) 10K type strain sequencing project: providing services to taxonomists for standard genome sequencing and annotation.</title>
        <authorList>
            <consortium name="The Broad Institute Genomics Platform"/>
            <consortium name="The Broad Institute Genome Sequencing Center for Infectious Disease"/>
            <person name="Wu L."/>
            <person name="Ma J."/>
        </authorList>
    </citation>
    <scope>NUCLEOTIDE SEQUENCE [LARGE SCALE GENOMIC DNA]</scope>
    <source>
        <strain evidence="2 3">JCM 14304</strain>
    </source>
</reference>
<dbReference type="Gene3D" id="3.40.710.10">
    <property type="entry name" value="DD-peptidase/beta-lactamase superfamily"/>
    <property type="match status" value="1"/>
</dbReference>
<comment type="caution">
    <text evidence="2">The sequence shown here is derived from an EMBL/GenBank/DDBJ whole genome shotgun (WGS) entry which is preliminary data.</text>
</comment>
<accession>A0ABN2EH12</accession>